<evidence type="ECO:0000256" key="3">
    <source>
        <dbReference type="SAM" id="SignalP"/>
    </source>
</evidence>
<keyword evidence="3" id="KW-0732">Signal</keyword>
<dbReference type="GO" id="GO:0007169">
    <property type="term" value="P:cell surface receptor protein tyrosine kinase signaling pathway"/>
    <property type="evidence" value="ECO:0007669"/>
    <property type="project" value="TreeGrafter"/>
</dbReference>
<dbReference type="PANTHER" id="PTHR24416">
    <property type="entry name" value="TYROSINE-PROTEIN KINASE RECEPTOR"/>
    <property type="match status" value="1"/>
</dbReference>
<feature type="domain" description="Protein kinase" evidence="4">
    <location>
        <begin position="448"/>
        <end position="554"/>
    </location>
</feature>
<feature type="region of interest" description="Disordered" evidence="1">
    <location>
        <begin position="406"/>
        <end position="433"/>
    </location>
</feature>
<proteinExistence type="predicted"/>
<evidence type="ECO:0000313" key="6">
    <source>
        <dbReference type="Proteomes" id="UP000321570"/>
    </source>
</evidence>
<dbReference type="InterPro" id="IPR050122">
    <property type="entry name" value="RTK"/>
</dbReference>
<evidence type="ECO:0000256" key="2">
    <source>
        <dbReference type="SAM" id="Phobius"/>
    </source>
</evidence>
<name>A0A564XWJ7_HYMDI</name>
<evidence type="ECO:0000313" key="5">
    <source>
        <dbReference type="EMBL" id="VUZ39129.1"/>
    </source>
</evidence>
<feature type="transmembrane region" description="Helical" evidence="2">
    <location>
        <begin position="304"/>
        <end position="325"/>
    </location>
</feature>
<dbReference type="SUPFAM" id="SSF56112">
    <property type="entry name" value="Protein kinase-like (PK-like)"/>
    <property type="match status" value="1"/>
</dbReference>
<reference evidence="5 6" key="1">
    <citation type="submission" date="2019-07" db="EMBL/GenBank/DDBJ databases">
        <authorList>
            <person name="Jastrzebski P J."/>
            <person name="Paukszto L."/>
            <person name="Jastrzebski P J."/>
        </authorList>
    </citation>
    <scope>NUCLEOTIDE SEQUENCE [LARGE SCALE GENOMIC DNA]</scope>
    <source>
        <strain evidence="5 6">WMS-il1</strain>
    </source>
</reference>
<accession>A0A564XWJ7</accession>
<sequence length="554" mass="61786">MKKINYLTTIFVLSMLSTGLNAIITTHSGYFEGDRVVMHFIFAKKSDTSSSKVRWFRLRQDVSEAIQVSPNMSSRYETSIRRIHCPEYLAVSINTLCQIASFSFNEAFFGDIGDYTAQVEGEDCSPCSANFSINVNPKPTVPGEEEITDPPGDSYDLPMSFFNPPFALHFNTNSTVCSGQRFQFICYPLPHNFGTNLSLLRVDPIFTDSKLRYMSSRESALDFRDTNTHHVYNLLTSEADREPLIYNLDSVNKSDSGGYVCVGSLAYDDAARWMYMYLNVIDCDHIIGKPLRERIMEVFASPTALTFICLLTAILLIILATLIVFTCRHQLPIFLTGTKKLSSTTKIVMEANRLYPWASPPHHNCSHPQSIDAVKTTSASGYYGNTPGVGRSLQVPAVIIQVDNSATNTPGNGHNAGNNNGGGAGCESKPNTYKIPNDPTWEVERDCVRLGRQIGAGAFGVVYAGVVVEPNRVLPGLRRRDPNDRPDVQELTVAVKTLRDNFNEQELADLVREMEILKQFDPHPHVIQLYGACTQNEPHISLNFSNDNWAYLND</sequence>
<gene>
    <name evidence="5" type="ORF">WMSIL1_LOCUS376</name>
</gene>
<keyword evidence="2" id="KW-0472">Membrane</keyword>
<feature type="chain" id="PRO_5022140693" description="Protein kinase domain-containing protein" evidence="3">
    <location>
        <begin position="23"/>
        <end position="554"/>
    </location>
</feature>
<dbReference type="InterPro" id="IPR000719">
    <property type="entry name" value="Prot_kinase_dom"/>
</dbReference>
<protein>
    <recommendedName>
        <fullName evidence="4">Protein kinase domain-containing protein</fullName>
    </recommendedName>
</protein>
<dbReference type="Pfam" id="PF07714">
    <property type="entry name" value="PK_Tyr_Ser-Thr"/>
    <property type="match status" value="1"/>
</dbReference>
<dbReference type="GO" id="GO:0004714">
    <property type="term" value="F:transmembrane receptor protein tyrosine kinase activity"/>
    <property type="evidence" value="ECO:0007669"/>
    <property type="project" value="TreeGrafter"/>
</dbReference>
<organism evidence="5 6">
    <name type="scientific">Hymenolepis diminuta</name>
    <name type="common">Rat tapeworm</name>
    <dbReference type="NCBI Taxonomy" id="6216"/>
    <lineage>
        <taxon>Eukaryota</taxon>
        <taxon>Metazoa</taxon>
        <taxon>Spiralia</taxon>
        <taxon>Lophotrochozoa</taxon>
        <taxon>Platyhelminthes</taxon>
        <taxon>Cestoda</taxon>
        <taxon>Eucestoda</taxon>
        <taxon>Cyclophyllidea</taxon>
        <taxon>Hymenolepididae</taxon>
        <taxon>Hymenolepis</taxon>
    </lineage>
</organism>
<dbReference type="GO" id="GO:0005524">
    <property type="term" value="F:ATP binding"/>
    <property type="evidence" value="ECO:0007669"/>
    <property type="project" value="InterPro"/>
</dbReference>
<dbReference type="InterPro" id="IPR011009">
    <property type="entry name" value="Kinase-like_dom_sf"/>
</dbReference>
<dbReference type="Proteomes" id="UP000321570">
    <property type="component" value="Unassembled WGS sequence"/>
</dbReference>
<dbReference type="EMBL" id="CABIJS010000011">
    <property type="protein sequence ID" value="VUZ39129.1"/>
    <property type="molecule type" value="Genomic_DNA"/>
</dbReference>
<evidence type="ECO:0000259" key="4">
    <source>
        <dbReference type="PROSITE" id="PS50011"/>
    </source>
</evidence>
<dbReference type="InterPro" id="IPR001245">
    <property type="entry name" value="Ser-Thr/Tyr_kinase_cat_dom"/>
</dbReference>
<feature type="signal peptide" evidence="3">
    <location>
        <begin position="1"/>
        <end position="22"/>
    </location>
</feature>
<dbReference type="PANTHER" id="PTHR24416:SF617">
    <property type="entry name" value="RET ONCOGENE, ISOFORM A"/>
    <property type="match status" value="1"/>
</dbReference>
<keyword evidence="2" id="KW-1133">Transmembrane helix</keyword>
<dbReference type="GO" id="GO:0043235">
    <property type="term" value="C:receptor complex"/>
    <property type="evidence" value="ECO:0007669"/>
    <property type="project" value="TreeGrafter"/>
</dbReference>
<dbReference type="GO" id="GO:0005886">
    <property type="term" value="C:plasma membrane"/>
    <property type="evidence" value="ECO:0007669"/>
    <property type="project" value="TreeGrafter"/>
</dbReference>
<evidence type="ECO:0000256" key="1">
    <source>
        <dbReference type="SAM" id="MobiDB-lite"/>
    </source>
</evidence>
<keyword evidence="6" id="KW-1185">Reference proteome</keyword>
<dbReference type="AlphaFoldDB" id="A0A564XWJ7"/>
<keyword evidence="2" id="KW-0812">Transmembrane</keyword>
<dbReference type="Gene3D" id="3.30.200.20">
    <property type="entry name" value="Phosphorylase Kinase, domain 1"/>
    <property type="match status" value="1"/>
</dbReference>
<dbReference type="PROSITE" id="PS50011">
    <property type="entry name" value="PROTEIN_KINASE_DOM"/>
    <property type="match status" value="1"/>
</dbReference>